<dbReference type="GO" id="GO:0003723">
    <property type="term" value="F:RNA binding"/>
    <property type="evidence" value="ECO:0007669"/>
    <property type="project" value="UniProtKB-UniRule"/>
</dbReference>
<dbReference type="Pfam" id="PF01189">
    <property type="entry name" value="Methyltr_RsmB-F"/>
    <property type="match status" value="2"/>
</dbReference>
<evidence type="ECO:0000256" key="6">
    <source>
        <dbReference type="SAM" id="MobiDB-lite"/>
    </source>
</evidence>
<comment type="caution">
    <text evidence="5">Lacks conserved residue(s) required for the propagation of feature annotation.</text>
</comment>
<keyword evidence="2 5" id="KW-0808">Transferase</keyword>
<comment type="similarity">
    <text evidence="5">Belongs to the class I-like SAM-binding methyltransferase superfamily. RsmB/NOP family.</text>
</comment>
<keyword evidence="4 5" id="KW-0694">RNA-binding</keyword>
<dbReference type="CDD" id="cd02440">
    <property type="entry name" value="AdoMet_MTases"/>
    <property type="match status" value="1"/>
</dbReference>
<proteinExistence type="inferred from homology"/>
<evidence type="ECO:0000256" key="1">
    <source>
        <dbReference type="ARBA" id="ARBA00022603"/>
    </source>
</evidence>
<evidence type="ECO:0000313" key="9">
    <source>
        <dbReference type="Proteomes" id="UP000193411"/>
    </source>
</evidence>
<evidence type="ECO:0000256" key="3">
    <source>
        <dbReference type="ARBA" id="ARBA00022691"/>
    </source>
</evidence>
<dbReference type="SUPFAM" id="SSF53335">
    <property type="entry name" value="S-adenosyl-L-methionine-dependent methyltransferases"/>
    <property type="match status" value="1"/>
</dbReference>
<comment type="caution">
    <text evidence="8">The sequence shown here is derived from an EMBL/GenBank/DDBJ whole genome shotgun (WGS) entry which is preliminary data.</text>
</comment>
<feature type="region of interest" description="Disordered" evidence="6">
    <location>
        <begin position="1"/>
        <end position="20"/>
    </location>
</feature>
<evidence type="ECO:0000256" key="5">
    <source>
        <dbReference type="PROSITE-ProRule" id="PRU01023"/>
    </source>
</evidence>
<protein>
    <submittedName>
        <fullName evidence="8">S-adenosyl-L-methionine-dependent methyltransferase</fullName>
    </submittedName>
</protein>
<dbReference type="STRING" id="765915.A0A1Y2I0N6"/>
<organism evidence="8 9">
    <name type="scientific">Catenaria anguillulae PL171</name>
    <dbReference type="NCBI Taxonomy" id="765915"/>
    <lineage>
        <taxon>Eukaryota</taxon>
        <taxon>Fungi</taxon>
        <taxon>Fungi incertae sedis</taxon>
        <taxon>Blastocladiomycota</taxon>
        <taxon>Blastocladiomycetes</taxon>
        <taxon>Blastocladiales</taxon>
        <taxon>Catenariaceae</taxon>
        <taxon>Catenaria</taxon>
    </lineage>
</organism>
<name>A0A1Y2I0N6_9FUNG</name>
<dbReference type="EMBL" id="MCFL01000007">
    <property type="protein sequence ID" value="ORZ38962.1"/>
    <property type="molecule type" value="Genomic_DNA"/>
</dbReference>
<gene>
    <name evidence="8" type="ORF">BCR44DRAFT_117981</name>
</gene>
<dbReference type="OrthoDB" id="6093671at2759"/>
<dbReference type="GO" id="GO:0001510">
    <property type="term" value="P:RNA methylation"/>
    <property type="evidence" value="ECO:0007669"/>
    <property type="project" value="InterPro"/>
</dbReference>
<feature type="binding site" evidence="5">
    <location>
        <position position="193"/>
    </location>
    <ligand>
        <name>S-adenosyl-L-methionine</name>
        <dbReference type="ChEBI" id="CHEBI:59789"/>
    </ligand>
</feature>
<keyword evidence="9" id="KW-1185">Reference proteome</keyword>
<accession>A0A1Y2I0N6</accession>
<evidence type="ECO:0000256" key="4">
    <source>
        <dbReference type="ARBA" id="ARBA00022884"/>
    </source>
</evidence>
<evidence type="ECO:0000256" key="2">
    <source>
        <dbReference type="ARBA" id="ARBA00022679"/>
    </source>
</evidence>
<evidence type="ECO:0000259" key="7">
    <source>
        <dbReference type="PROSITE" id="PS51686"/>
    </source>
</evidence>
<reference evidence="8 9" key="1">
    <citation type="submission" date="2016-07" db="EMBL/GenBank/DDBJ databases">
        <title>Pervasive Adenine N6-methylation of Active Genes in Fungi.</title>
        <authorList>
            <consortium name="DOE Joint Genome Institute"/>
            <person name="Mondo S.J."/>
            <person name="Dannebaum R.O."/>
            <person name="Kuo R.C."/>
            <person name="Labutti K."/>
            <person name="Haridas S."/>
            <person name="Kuo A."/>
            <person name="Salamov A."/>
            <person name="Ahrendt S.R."/>
            <person name="Lipzen A."/>
            <person name="Sullivan W."/>
            <person name="Andreopoulos W.B."/>
            <person name="Clum A."/>
            <person name="Lindquist E."/>
            <person name="Daum C."/>
            <person name="Ramamoorthy G.K."/>
            <person name="Gryganskyi A."/>
            <person name="Culley D."/>
            <person name="Magnuson J.K."/>
            <person name="James T.Y."/>
            <person name="O'Malley M.A."/>
            <person name="Stajich J.E."/>
            <person name="Spatafora J.W."/>
            <person name="Visel A."/>
            <person name="Grigoriev I.V."/>
        </authorList>
    </citation>
    <scope>NUCLEOTIDE SEQUENCE [LARGE SCALE GENOMIC DNA]</scope>
    <source>
        <strain evidence="8 9">PL171</strain>
    </source>
</reference>
<dbReference type="InterPro" id="IPR001678">
    <property type="entry name" value="MeTrfase_RsmB-F_NOP2_dom"/>
</dbReference>
<dbReference type="Gene3D" id="3.40.50.150">
    <property type="entry name" value="Vaccinia Virus protein VP39"/>
    <property type="match status" value="1"/>
</dbReference>
<feature type="active site" description="Nucleophile" evidence="5">
    <location>
        <position position="331"/>
    </location>
</feature>
<dbReference type="PRINTS" id="PR02008">
    <property type="entry name" value="RCMTFAMILY"/>
</dbReference>
<dbReference type="GO" id="GO:0008173">
    <property type="term" value="F:RNA methyltransferase activity"/>
    <property type="evidence" value="ECO:0007669"/>
    <property type="project" value="InterPro"/>
</dbReference>
<dbReference type="InterPro" id="IPR029063">
    <property type="entry name" value="SAM-dependent_MTases_sf"/>
</dbReference>
<dbReference type="AlphaFoldDB" id="A0A1Y2I0N6"/>
<feature type="binding site" evidence="5">
    <location>
        <position position="264"/>
    </location>
    <ligand>
        <name>S-adenosyl-L-methionine</name>
        <dbReference type="ChEBI" id="CHEBI:59789"/>
    </ligand>
</feature>
<keyword evidence="1 5" id="KW-0489">Methyltransferase</keyword>
<evidence type="ECO:0000313" key="8">
    <source>
        <dbReference type="EMBL" id="ORZ38962.1"/>
    </source>
</evidence>
<dbReference type="PANTHER" id="PTHR22807">
    <property type="entry name" value="NOP2 YEAST -RELATED NOL1/NOP2/FMU SUN DOMAIN-CONTAINING"/>
    <property type="match status" value="1"/>
</dbReference>
<dbReference type="InterPro" id="IPR023267">
    <property type="entry name" value="RCMT"/>
</dbReference>
<feature type="domain" description="SAM-dependent MTase RsmB/NOP-type" evidence="7">
    <location>
        <begin position="37"/>
        <end position="402"/>
    </location>
</feature>
<keyword evidence="3 5" id="KW-0949">S-adenosyl-L-methionine</keyword>
<sequence>MSESDMASATDAPSPAAATSSPLPPLLVKYLNEHSIPLDIYSTPIPRFFRLHPAHAASITPADLAADLATPDHPHPRIDPVRWLPGHHFFSIPSTLGLRHSRLYQTGRILGMDVSSAVAVHALDVQPTDHVLDLCCAPGAKLTLIAQLLNPQGRINDVRGSVTGVDVSAPRLAVARALIKKHAVVSARLFEADGTRFSVRAPRWSVEAIQKRVRAQAGEELEELSQEWVVRPDAVVAPFHAPKILRKDPQFLDDACLYDKVLVDAECTHDGSVAHILKYRRPDGTWASDDDISKLWLSELRQAELEQLQRNLLANGWALLKPGGVLVYSTCSLTWRQNEGIVDWFLQQEPEAEPVEIETHDEFPTASKQARGETTVCEFPCLRLDPVRSGTSGMFVVKLRKKASETGSSETE</sequence>
<dbReference type="InterPro" id="IPR049560">
    <property type="entry name" value="MeTrfase_RsmB-F_NOP2_cat"/>
</dbReference>
<dbReference type="Proteomes" id="UP000193411">
    <property type="component" value="Unassembled WGS sequence"/>
</dbReference>
<dbReference type="PROSITE" id="PS51686">
    <property type="entry name" value="SAM_MT_RSMB_NOP"/>
    <property type="match status" value="1"/>
</dbReference>
<dbReference type="PANTHER" id="PTHR22807:SF16">
    <property type="entry name" value="SAM-DEPENDENT MTASE RSMB_NOP-TYPE DOMAIN-CONTAINING PROTEIN"/>
    <property type="match status" value="1"/>
</dbReference>
<feature type="binding site" evidence="5">
    <location>
        <position position="166"/>
    </location>
    <ligand>
        <name>S-adenosyl-L-methionine</name>
        <dbReference type="ChEBI" id="CHEBI:59789"/>
    </ligand>
</feature>